<proteinExistence type="predicted"/>
<dbReference type="EMBL" id="FWFT01000006">
    <property type="protein sequence ID" value="SLN59881.1"/>
    <property type="molecule type" value="Genomic_DNA"/>
</dbReference>
<organism evidence="3 4">
    <name type="scientific">Pseudooctadecabacter jejudonensis</name>
    <dbReference type="NCBI Taxonomy" id="1391910"/>
    <lineage>
        <taxon>Bacteria</taxon>
        <taxon>Pseudomonadati</taxon>
        <taxon>Pseudomonadota</taxon>
        <taxon>Alphaproteobacteria</taxon>
        <taxon>Rhodobacterales</taxon>
        <taxon>Paracoccaceae</taxon>
        <taxon>Pseudooctadecabacter</taxon>
    </lineage>
</organism>
<dbReference type="OrthoDB" id="1633386at2"/>
<dbReference type="InterPro" id="IPR018964">
    <property type="entry name" value="Phage_phiJL001_Gp84_C"/>
</dbReference>
<evidence type="ECO:0000259" key="2">
    <source>
        <dbReference type="Pfam" id="PF09356"/>
    </source>
</evidence>
<feature type="domain" description="Bacteriophage phiJL001 Gp84 C-terminal" evidence="2">
    <location>
        <begin position="192"/>
        <end position="273"/>
    </location>
</feature>
<dbReference type="InterPro" id="IPR011928">
    <property type="entry name" value="Phage_phiJL001_Gp84"/>
</dbReference>
<accession>A0A1Y5TGI0</accession>
<name>A0A1Y5TGI0_9RHOB</name>
<reference evidence="3 4" key="1">
    <citation type="submission" date="2017-03" db="EMBL/GenBank/DDBJ databases">
        <authorList>
            <person name="Afonso C.L."/>
            <person name="Miller P.J."/>
            <person name="Scott M.A."/>
            <person name="Spackman E."/>
            <person name="Goraichik I."/>
            <person name="Dimitrov K.M."/>
            <person name="Suarez D.L."/>
            <person name="Swayne D.E."/>
        </authorList>
    </citation>
    <scope>NUCLEOTIDE SEQUENCE [LARGE SCALE GENOMIC DNA]</scope>
    <source>
        <strain evidence="3 4">CECT 8397</strain>
    </source>
</reference>
<dbReference type="RefSeq" id="WP_085865568.1">
    <property type="nucleotide sequence ID" value="NZ_FWFT01000006.1"/>
</dbReference>
<feature type="region of interest" description="Disordered" evidence="1">
    <location>
        <begin position="275"/>
        <end position="294"/>
    </location>
</feature>
<evidence type="ECO:0000313" key="4">
    <source>
        <dbReference type="Proteomes" id="UP000193623"/>
    </source>
</evidence>
<dbReference type="AlphaFoldDB" id="A0A1Y5TGI0"/>
<dbReference type="Pfam" id="PF09356">
    <property type="entry name" value="Phage_BR0599"/>
    <property type="match status" value="1"/>
</dbReference>
<evidence type="ECO:0000256" key="1">
    <source>
        <dbReference type="SAM" id="MobiDB-lite"/>
    </source>
</evidence>
<sequence>MTSLQDHLDTGTTTLARCWAVVRRDGTTYGFTDHDRPLTFDGITFKADAGMTARAIVSATGLSVDNSEAMGALSDAAITEADIEAGRFDGAEVKAWLVNWADVEMRSLRFAGSIGELRRAGGAFHAELRGLTEMLNQPQGKIYQTACPAVLGDGACAFDLNTDGFFAELSVVQIEEARRLIFPDMTTFEPAWFERGRLRVLSGAAEGLIAVIKRDRFVGEDRHIEVWEAFRAELAPGDLVRLEAGCDKRFETCRTKFNNLVNFRGFPDIPGDDWLVSTPTRSGQTTGGSLRRGV</sequence>
<gene>
    <name evidence="3" type="ORF">PSJ8397_03187</name>
</gene>
<protein>
    <recommendedName>
        <fullName evidence="2">Bacteriophage phiJL001 Gp84 C-terminal domain-containing protein</fullName>
    </recommendedName>
</protein>
<dbReference type="Proteomes" id="UP000193623">
    <property type="component" value="Unassembled WGS sequence"/>
</dbReference>
<keyword evidence="4" id="KW-1185">Reference proteome</keyword>
<feature type="compositionally biased region" description="Polar residues" evidence="1">
    <location>
        <begin position="277"/>
        <end position="288"/>
    </location>
</feature>
<dbReference type="Pfam" id="PF09931">
    <property type="entry name" value="Phage_phiJL001_Gp84_N"/>
    <property type="match status" value="1"/>
</dbReference>
<dbReference type="NCBIfam" id="TIGR02218">
    <property type="entry name" value="phg_TIGR02218"/>
    <property type="match status" value="1"/>
</dbReference>
<evidence type="ECO:0000313" key="3">
    <source>
        <dbReference type="EMBL" id="SLN59881.1"/>
    </source>
</evidence>